<sequence length="392" mass="43082">MREEIYTLLNQIDHHTDSYETAPVSAEELEAWKQAFSERLSRSKCMADAAVSTSDSATGANLTSDKMRGGKQVQKNRRGWKRYAAAAAILLLLFGAACPPVRESVYAKSLDILHSLSILLGIHGDISPYQTIVGKSVTKDGVTVTVNDVIWDDDALLVSCVATLGEDADPALNEDNFSISPDLRINGRRMVMGLGGAIHHSGGTKDFICEYNFSVQDAVSLTGEQEMELIFYLDDPDNHFSVPKKRLGSLTFTASADNLRSDTERIPLQTSVTLPDGTQITFTEYAGNPVSQKISLLSYGNTDLTNWSLILQGEDNLGHMVEFYTSFTNYDPDTGKGYGEMVNSTLNDTYAIATEAESLTLTPYTYNRDNPTFVNGTIEYEQIGEPFTITLK</sequence>
<reference evidence="2" key="1">
    <citation type="journal article" date="2021" name="PeerJ">
        <title>Extensive microbial diversity within the chicken gut microbiome revealed by metagenomics and culture.</title>
        <authorList>
            <person name="Gilroy R."/>
            <person name="Ravi A."/>
            <person name="Getino M."/>
            <person name="Pursley I."/>
            <person name="Horton D.L."/>
            <person name="Alikhan N.F."/>
            <person name="Baker D."/>
            <person name="Gharbi K."/>
            <person name="Hall N."/>
            <person name="Watson M."/>
            <person name="Adriaenssens E.M."/>
            <person name="Foster-Nyarko E."/>
            <person name="Jarju S."/>
            <person name="Secka A."/>
            <person name="Antonio M."/>
            <person name="Oren A."/>
            <person name="Chaudhuri R.R."/>
            <person name="La Ragione R."/>
            <person name="Hildebrand F."/>
            <person name="Pallen M.J."/>
        </authorList>
    </citation>
    <scope>NUCLEOTIDE SEQUENCE</scope>
    <source>
        <strain evidence="2">ChiSxjej3B15-1167</strain>
    </source>
</reference>
<name>A0A9D1X2Z6_9FIRM</name>
<reference evidence="2" key="2">
    <citation type="submission" date="2021-04" db="EMBL/GenBank/DDBJ databases">
        <authorList>
            <person name="Gilroy R."/>
        </authorList>
    </citation>
    <scope>NUCLEOTIDE SEQUENCE</scope>
    <source>
        <strain evidence="2">ChiSxjej3B15-1167</strain>
    </source>
</reference>
<evidence type="ECO:0000259" key="1">
    <source>
        <dbReference type="Pfam" id="PF13786"/>
    </source>
</evidence>
<feature type="domain" description="DUF4179" evidence="1">
    <location>
        <begin position="75"/>
        <end position="159"/>
    </location>
</feature>
<evidence type="ECO:0000313" key="2">
    <source>
        <dbReference type="EMBL" id="HIX71551.1"/>
    </source>
</evidence>
<proteinExistence type="predicted"/>
<comment type="caution">
    <text evidence="2">The sequence shown here is derived from an EMBL/GenBank/DDBJ whole genome shotgun (WGS) entry which is preliminary data.</text>
</comment>
<dbReference type="Proteomes" id="UP000886805">
    <property type="component" value="Unassembled WGS sequence"/>
</dbReference>
<dbReference type="InterPro" id="IPR025436">
    <property type="entry name" value="DUF4179"/>
</dbReference>
<dbReference type="EMBL" id="DXEQ01000021">
    <property type="protein sequence ID" value="HIX71551.1"/>
    <property type="molecule type" value="Genomic_DNA"/>
</dbReference>
<protein>
    <submittedName>
        <fullName evidence="2">DUF4179 domain-containing protein</fullName>
    </submittedName>
</protein>
<organism evidence="2 3">
    <name type="scientific">Candidatus Anaerobutyricum stercoripullorum</name>
    <dbReference type="NCBI Taxonomy" id="2838456"/>
    <lineage>
        <taxon>Bacteria</taxon>
        <taxon>Bacillati</taxon>
        <taxon>Bacillota</taxon>
        <taxon>Clostridia</taxon>
        <taxon>Lachnospirales</taxon>
        <taxon>Lachnospiraceae</taxon>
        <taxon>Anaerobutyricum</taxon>
    </lineage>
</organism>
<dbReference type="AlphaFoldDB" id="A0A9D1X2Z6"/>
<evidence type="ECO:0000313" key="3">
    <source>
        <dbReference type="Proteomes" id="UP000886805"/>
    </source>
</evidence>
<accession>A0A9D1X2Z6</accession>
<dbReference type="Gene3D" id="2.60.40.1630">
    <property type="entry name" value="bacillus anthracis domain"/>
    <property type="match status" value="1"/>
</dbReference>
<gene>
    <name evidence="2" type="ORF">H9849_00875</name>
</gene>
<dbReference type="Pfam" id="PF13786">
    <property type="entry name" value="DUF4179"/>
    <property type="match status" value="1"/>
</dbReference>